<keyword evidence="2" id="KW-0808">Transferase</keyword>
<dbReference type="KEGG" id="lmoi:VV02_22665"/>
<dbReference type="EMBL" id="CP011112">
    <property type="protein sequence ID" value="AKU19214.1"/>
    <property type="molecule type" value="Genomic_DNA"/>
</dbReference>
<organism evidence="2 3">
    <name type="scientific">Luteipulveratus mongoliensis</name>
    <dbReference type="NCBI Taxonomy" id="571913"/>
    <lineage>
        <taxon>Bacteria</taxon>
        <taxon>Bacillati</taxon>
        <taxon>Actinomycetota</taxon>
        <taxon>Actinomycetes</taxon>
        <taxon>Micrococcales</taxon>
        <taxon>Dermacoccaceae</taxon>
        <taxon>Luteipulveratus</taxon>
    </lineage>
</organism>
<dbReference type="SUPFAM" id="SSF53335">
    <property type="entry name" value="S-adenosyl-L-methionine-dependent methyltransferases"/>
    <property type="match status" value="1"/>
</dbReference>
<reference evidence="2 3" key="1">
    <citation type="submission" date="2015-03" db="EMBL/GenBank/DDBJ databases">
        <title>Luteipulveratus halotolerans sp. nov., a novel actinobacterium (Dermacoccaceae) from Sarawak, Malaysia.</title>
        <authorList>
            <person name="Juboi H."/>
            <person name="Basik A."/>
            <person name="Shamsul S.S."/>
            <person name="Arnold P."/>
            <person name="Schmitt E.K."/>
            <person name="Sanglier J.-J."/>
            <person name="Yeo T."/>
        </authorList>
    </citation>
    <scope>NUCLEOTIDE SEQUENCE [LARGE SCALE GENOMIC DNA]</scope>
    <source>
        <strain evidence="2 3">MN07-A0370</strain>
    </source>
</reference>
<keyword evidence="2" id="KW-0489">Methyltransferase</keyword>
<proteinExistence type="predicted"/>
<name>A0A0K1JR70_9MICO</name>
<dbReference type="Gene3D" id="3.40.50.150">
    <property type="entry name" value="Vaccinia Virus protein VP39"/>
    <property type="match status" value="1"/>
</dbReference>
<dbReference type="InterPro" id="IPR029063">
    <property type="entry name" value="SAM-dependent_MTases_sf"/>
</dbReference>
<dbReference type="AlphaFoldDB" id="A0A0K1JR70"/>
<evidence type="ECO:0000313" key="3">
    <source>
        <dbReference type="Proteomes" id="UP000066480"/>
    </source>
</evidence>
<sequence length="224" mass="25548">MPSPNIWGDQETYEIENNGVDPDGAIWSAMRTIRSWADRRVLDIGCGTGFHLPLLAETAEQVIGVEPHVPLYNRAVQRISGIANAEVRHGLAQRLPVEDHSIDVVHNRWAYFFGPGCEPGLRELARVMAPGGVAFLIDNDATRSTFGRWFRDAWPDADPIAVQRFWNRQGFTTKPVMMRWKFDTREDFEAVVRIEFTPELSDKILASHDGTEVDYAVALRWRHY</sequence>
<feature type="domain" description="Methyltransferase type 11" evidence="1">
    <location>
        <begin position="42"/>
        <end position="135"/>
    </location>
</feature>
<evidence type="ECO:0000259" key="1">
    <source>
        <dbReference type="Pfam" id="PF08241"/>
    </source>
</evidence>
<dbReference type="InterPro" id="IPR050508">
    <property type="entry name" value="Methyltransf_Superfamily"/>
</dbReference>
<dbReference type="PANTHER" id="PTHR42912">
    <property type="entry name" value="METHYLTRANSFERASE"/>
    <property type="match status" value="1"/>
</dbReference>
<dbReference type="PATRIC" id="fig|571913.6.peg.4591"/>
<keyword evidence="3" id="KW-1185">Reference proteome</keyword>
<gene>
    <name evidence="2" type="ORF">VV02_22665</name>
</gene>
<protein>
    <submittedName>
        <fullName evidence="2">Methyltransferase type 11</fullName>
    </submittedName>
</protein>
<evidence type="ECO:0000313" key="2">
    <source>
        <dbReference type="EMBL" id="AKU19214.1"/>
    </source>
</evidence>
<dbReference type="InterPro" id="IPR013216">
    <property type="entry name" value="Methyltransf_11"/>
</dbReference>
<dbReference type="Pfam" id="PF08241">
    <property type="entry name" value="Methyltransf_11"/>
    <property type="match status" value="1"/>
</dbReference>
<dbReference type="CDD" id="cd02440">
    <property type="entry name" value="AdoMet_MTases"/>
    <property type="match status" value="1"/>
</dbReference>
<accession>A0A0K1JR70</accession>
<dbReference type="GO" id="GO:0032259">
    <property type="term" value="P:methylation"/>
    <property type="evidence" value="ECO:0007669"/>
    <property type="project" value="UniProtKB-KW"/>
</dbReference>
<dbReference type="Proteomes" id="UP000066480">
    <property type="component" value="Chromosome"/>
</dbReference>
<dbReference type="GO" id="GO:0008757">
    <property type="term" value="F:S-adenosylmethionine-dependent methyltransferase activity"/>
    <property type="evidence" value="ECO:0007669"/>
    <property type="project" value="InterPro"/>
</dbReference>
<dbReference type="STRING" id="571913.VV02_22665"/>